<proteinExistence type="predicted"/>
<feature type="active site" description="Proton donor/acceptor" evidence="2">
    <location>
        <position position="152"/>
    </location>
</feature>
<keyword evidence="3" id="KW-0812">Transmembrane</keyword>
<evidence type="ECO:0000313" key="5">
    <source>
        <dbReference type="Proteomes" id="UP000182508"/>
    </source>
</evidence>
<dbReference type="SUPFAM" id="SSF63817">
    <property type="entry name" value="Sortase"/>
    <property type="match status" value="1"/>
</dbReference>
<accession>A0A1G6D7Q2</accession>
<dbReference type="RefSeq" id="WP_074486554.1">
    <property type="nucleotide sequence ID" value="NZ_FMXP01000033.1"/>
</dbReference>
<feature type="transmembrane region" description="Helical" evidence="3">
    <location>
        <begin position="250"/>
        <end position="270"/>
    </location>
</feature>
<reference evidence="4 5" key="1">
    <citation type="submission" date="2016-10" db="EMBL/GenBank/DDBJ databases">
        <authorList>
            <person name="de Groot N.N."/>
        </authorList>
    </citation>
    <scope>NUCLEOTIDE SEQUENCE [LARGE SCALE GENOMIC DNA]</scope>
    <source>
        <strain evidence="4 5">A-4</strain>
    </source>
</reference>
<gene>
    <name evidence="4" type="ORF">SAMN02910293_02024</name>
</gene>
<dbReference type="Gene3D" id="2.40.260.10">
    <property type="entry name" value="Sortase"/>
    <property type="match status" value="1"/>
</dbReference>
<dbReference type="EMBL" id="FMXP01000033">
    <property type="protein sequence ID" value="SDB41158.1"/>
    <property type="molecule type" value="Genomic_DNA"/>
</dbReference>
<dbReference type="CDD" id="cd05827">
    <property type="entry name" value="Sortase_C"/>
    <property type="match status" value="1"/>
</dbReference>
<organism evidence="4 5">
    <name type="scientific">Streptococcus henryi</name>
    <dbReference type="NCBI Taxonomy" id="439219"/>
    <lineage>
        <taxon>Bacteria</taxon>
        <taxon>Bacillati</taxon>
        <taxon>Bacillota</taxon>
        <taxon>Bacilli</taxon>
        <taxon>Lactobacillales</taxon>
        <taxon>Streptococcaceae</taxon>
        <taxon>Streptococcus</taxon>
    </lineage>
</organism>
<dbReference type="InterPro" id="IPR023365">
    <property type="entry name" value="Sortase_dom-sf"/>
</dbReference>
<dbReference type="Pfam" id="PF04203">
    <property type="entry name" value="Sortase"/>
    <property type="match status" value="1"/>
</dbReference>
<keyword evidence="5" id="KW-1185">Reference proteome</keyword>
<evidence type="ECO:0000256" key="3">
    <source>
        <dbReference type="SAM" id="Phobius"/>
    </source>
</evidence>
<keyword evidence="3" id="KW-1133">Transmembrane helix</keyword>
<dbReference type="NCBIfam" id="TIGR01076">
    <property type="entry name" value="sortase_fam"/>
    <property type="match status" value="1"/>
</dbReference>
<name>A0A1G6D7Q2_9STRE</name>
<keyword evidence="1" id="KW-0378">Hydrolase</keyword>
<sequence length="283" mass="32484">MRSRRKKIKWGIVLYRTLIAIGLVAVAYPFASQVYYQHVTQQEVNQFEEEVSQLDSQDVRSRIELAHAYNSTLTPKKLGDPFTKEEKEGIAEYARMLQVQEKIGYITIPSIDQKIPIRAGTSEKVLQDGAGHLEGTSLPVGGISTHTVITAHRGLPSARLFTDLDKVQIGDVFYITNIKETLAYRVDQILTVEPDNFDPVLVSEGHDYATLLTCTPYMINSHRLLVRGERIDMPEEEKESVLKVDYFSKYYWFIITASIFLVFLVLYFIYRFISHRRRKKGQG</sequence>
<dbReference type="GO" id="GO:0016787">
    <property type="term" value="F:hydrolase activity"/>
    <property type="evidence" value="ECO:0007669"/>
    <property type="project" value="UniProtKB-KW"/>
</dbReference>
<dbReference type="NCBIfam" id="NF033745">
    <property type="entry name" value="class_C_sortase"/>
    <property type="match status" value="1"/>
</dbReference>
<dbReference type="InterPro" id="IPR005754">
    <property type="entry name" value="Sortase"/>
</dbReference>
<evidence type="ECO:0000313" key="4">
    <source>
        <dbReference type="EMBL" id="SDB41158.1"/>
    </source>
</evidence>
<dbReference type="Proteomes" id="UP000182508">
    <property type="component" value="Unassembled WGS sequence"/>
</dbReference>
<protein>
    <submittedName>
        <fullName evidence="4">LPXTG-site transpeptidase (Sortase) family protein</fullName>
    </submittedName>
</protein>
<dbReference type="STRING" id="439219.SAMN02910293_02024"/>
<feature type="transmembrane region" description="Helical" evidence="3">
    <location>
        <begin position="12"/>
        <end position="31"/>
    </location>
</feature>
<feature type="active site" description="Acyl-thioester intermediate" evidence="2">
    <location>
        <position position="214"/>
    </location>
</feature>
<dbReference type="AlphaFoldDB" id="A0A1G6D7Q2"/>
<evidence type="ECO:0000256" key="2">
    <source>
        <dbReference type="PIRSR" id="PIRSR605754-1"/>
    </source>
</evidence>
<keyword evidence="3" id="KW-0472">Membrane</keyword>
<dbReference type="InterPro" id="IPR042002">
    <property type="entry name" value="Sortase_C"/>
</dbReference>
<evidence type="ECO:0000256" key="1">
    <source>
        <dbReference type="ARBA" id="ARBA00022801"/>
    </source>
</evidence>